<dbReference type="EMBL" id="CBSV010000089">
    <property type="protein sequence ID" value="CDH00761.1"/>
    <property type="molecule type" value="Genomic_DNA"/>
</dbReference>
<reference evidence="2" key="1">
    <citation type="submission" date="2013-07" db="EMBL/GenBank/DDBJ databases">
        <title>Sub-species coevolution in mutualistic symbiosis.</title>
        <authorList>
            <person name="Murfin K."/>
            <person name="Klassen J."/>
            <person name="Lee M."/>
            <person name="Forst S."/>
            <person name="Stock P."/>
            <person name="Goodrich-Blair H."/>
        </authorList>
    </citation>
    <scope>NUCLEOTIDE SEQUENCE [LARGE SCALE GENOMIC DNA]</scope>
    <source>
        <strain evidence="2">Feltiae Moldova</strain>
    </source>
</reference>
<feature type="transmembrane region" description="Helical" evidence="1">
    <location>
        <begin position="20"/>
        <end position="40"/>
    </location>
</feature>
<gene>
    <name evidence="2" type="ORF">XBFM1_1790002</name>
</gene>
<protein>
    <submittedName>
        <fullName evidence="2">Putative bacteriophage protein</fullName>
    </submittedName>
</protein>
<dbReference type="HOGENOM" id="CLU_148695_1_0_6"/>
<keyword evidence="1" id="KW-0812">Transmembrane</keyword>
<evidence type="ECO:0000256" key="1">
    <source>
        <dbReference type="SAM" id="Phobius"/>
    </source>
</evidence>
<comment type="caution">
    <text evidence="2">The sequence shown here is derived from an EMBL/GenBank/DDBJ whole genome shotgun (WGS) entry which is preliminary data.</text>
</comment>
<keyword evidence="1" id="KW-0472">Membrane</keyword>
<dbReference type="AlphaFoldDB" id="A0A077NT57"/>
<proteinExistence type="predicted"/>
<sequence length="142" mass="15998">MYINRLGLVFLSGDVAMKFSSQHFTLGALVIVSGLLWFYYSEYREKAKAYTELDTKYKNQQAITDNAFQSIRIINDISRINSESRDRSAVDSEQTKTVIKTVVANHDCANRLVPDGAVIRLQQHTNRIRSGATDTHSGTPAR</sequence>
<keyword evidence="1" id="KW-1133">Transmembrane helix</keyword>
<dbReference type="Proteomes" id="UP000028487">
    <property type="component" value="Unassembled WGS sequence"/>
</dbReference>
<organism evidence="2">
    <name type="scientific">Xenorhabdus bovienii str. feltiae Moldova</name>
    <dbReference type="NCBI Taxonomy" id="1398200"/>
    <lineage>
        <taxon>Bacteria</taxon>
        <taxon>Pseudomonadati</taxon>
        <taxon>Pseudomonadota</taxon>
        <taxon>Gammaproteobacteria</taxon>
        <taxon>Enterobacterales</taxon>
        <taxon>Morganellaceae</taxon>
        <taxon>Xenorhabdus</taxon>
    </lineage>
</organism>
<name>A0A077NT57_XENBV</name>
<evidence type="ECO:0000313" key="2">
    <source>
        <dbReference type="EMBL" id="CDH00761.1"/>
    </source>
</evidence>
<accession>A0A077NT57</accession>